<feature type="domain" description="HTH lacI-type" evidence="5">
    <location>
        <begin position="3"/>
        <end position="46"/>
    </location>
</feature>
<dbReference type="InterPro" id="IPR000843">
    <property type="entry name" value="HTH_LacI"/>
</dbReference>
<dbReference type="GO" id="GO:0000976">
    <property type="term" value="F:transcription cis-regulatory region binding"/>
    <property type="evidence" value="ECO:0007669"/>
    <property type="project" value="TreeGrafter"/>
</dbReference>
<evidence type="ECO:0000256" key="2">
    <source>
        <dbReference type="ARBA" id="ARBA00023015"/>
    </source>
</evidence>
<keyword evidence="4" id="KW-0804">Transcription</keyword>
<dbReference type="PANTHER" id="PTHR30146">
    <property type="entry name" value="LACI-RELATED TRANSCRIPTIONAL REPRESSOR"/>
    <property type="match status" value="1"/>
</dbReference>
<name>A0A9D2DQQ8_9FIRM</name>
<comment type="caution">
    <text evidence="6">The sequence shown here is derived from an EMBL/GenBank/DDBJ whole genome shotgun (WGS) entry which is preliminary data.</text>
</comment>
<dbReference type="AlphaFoldDB" id="A0A9D2DQQ8"/>
<dbReference type="PROSITE" id="PS50932">
    <property type="entry name" value="HTH_LACI_2"/>
    <property type="match status" value="1"/>
</dbReference>
<evidence type="ECO:0000256" key="4">
    <source>
        <dbReference type="ARBA" id="ARBA00023163"/>
    </source>
</evidence>
<dbReference type="SUPFAM" id="SSF53822">
    <property type="entry name" value="Periplasmic binding protein-like I"/>
    <property type="match status" value="1"/>
</dbReference>
<evidence type="ECO:0000259" key="5">
    <source>
        <dbReference type="PROSITE" id="PS50932"/>
    </source>
</evidence>
<dbReference type="Gene3D" id="1.10.260.40">
    <property type="entry name" value="lambda repressor-like DNA-binding domains"/>
    <property type="match status" value="1"/>
</dbReference>
<reference evidence="6" key="1">
    <citation type="journal article" date="2021" name="PeerJ">
        <title>Extensive microbial diversity within the chicken gut microbiome revealed by metagenomics and culture.</title>
        <authorList>
            <person name="Gilroy R."/>
            <person name="Ravi A."/>
            <person name="Getino M."/>
            <person name="Pursley I."/>
            <person name="Horton D.L."/>
            <person name="Alikhan N.F."/>
            <person name="Baker D."/>
            <person name="Gharbi K."/>
            <person name="Hall N."/>
            <person name="Watson M."/>
            <person name="Adriaenssens E.M."/>
            <person name="Foster-Nyarko E."/>
            <person name="Jarju S."/>
            <person name="Secka A."/>
            <person name="Antonio M."/>
            <person name="Oren A."/>
            <person name="Chaudhuri R.R."/>
            <person name="La Ragione R."/>
            <person name="Hildebrand F."/>
            <person name="Pallen M.J."/>
        </authorList>
    </citation>
    <scope>NUCLEOTIDE SEQUENCE</scope>
    <source>
        <strain evidence="6">14324</strain>
    </source>
</reference>
<evidence type="ECO:0000313" key="7">
    <source>
        <dbReference type="Proteomes" id="UP000824041"/>
    </source>
</evidence>
<evidence type="ECO:0000313" key="6">
    <source>
        <dbReference type="EMBL" id="HIZ21333.1"/>
    </source>
</evidence>
<sequence>MGMKVKDIAKMLDLSPSTVSLVLNNKPGISEATRERVRNAVIDMGYEDLLTQETEEKKTILFVVYRKHGAAAGGSSYFSQLFSEIIEGVEYQTRAKGYNLMISYIDANNFKQEAARIKGESVEGILLLATEMEESQIEAFLNIPLPIVVLDNYIERKQYDCVTMNNELGVYEAISHFAACGHREIGYLHVVCNANNFVERYFGFQRAMEKLGMTVKKENILEIATEGGDEVYKELKRLLGRMEHLPTAFFADNDILAICAMRVLREMGAQVPEDVSIIGFDNMALSEMLDPPLTTIQIPRRKMGMAAVNAIIEKISDESAGSLKTEVATSLIVRHSVRQLE</sequence>
<accession>A0A9D2DQQ8</accession>
<reference evidence="6" key="2">
    <citation type="submission" date="2021-04" db="EMBL/GenBank/DDBJ databases">
        <authorList>
            <person name="Gilroy R."/>
        </authorList>
    </citation>
    <scope>NUCLEOTIDE SEQUENCE</scope>
    <source>
        <strain evidence="6">14324</strain>
    </source>
</reference>
<proteinExistence type="predicted"/>
<dbReference type="GO" id="GO:0003700">
    <property type="term" value="F:DNA-binding transcription factor activity"/>
    <property type="evidence" value="ECO:0007669"/>
    <property type="project" value="TreeGrafter"/>
</dbReference>
<keyword evidence="2" id="KW-0805">Transcription regulation</keyword>
<keyword evidence="3 6" id="KW-0238">DNA-binding</keyword>
<evidence type="ECO:0000256" key="1">
    <source>
        <dbReference type="ARBA" id="ARBA00022491"/>
    </source>
</evidence>
<dbReference type="Pfam" id="PF00356">
    <property type="entry name" value="LacI"/>
    <property type="match status" value="1"/>
</dbReference>
<dbReference type="SMART" id="SM00354">
    <property type="entry name" value="HTH_LACI"/>
    <property type="match status" value="1"/>
</dbReference>
<dbReference type="SUPFAM" id="SSF47413">
    <property type="entry name" value="lambda repressor-like DNA-binding domains"/>
    <property type="match status" value="1"/>
</dbReference>
<dbReference type="InterPro" id="IPR028082">
    <property type="entry name" value="Peripla_BP_I"/>
</dbReference>
<dbReference type="InterPro" id="IPR046335">
    <property type="entry name" value="LacI/GalR-like_sensor"/>
</dbReference>
<dbReference type="Proteomes" id="UP000824041">
    <property type="component" value="Unassembled WGS sequence"/>
</dbReference>
<dbReference type="EMBL" id="DXBU01000012">
    <property type="protein sequence ID" value="HIZ21333.1"/>
    <property type="molecule type" value="Genomic_DNA"/>
</dbReference>
<dbReference type="InterPro" id="IPR010982">
    <property type="entry name" value="Lambda_DNA-bd_dom_sf"/>
</dbReference>
<organism evidence="6 7">
    <name type="scientific">Candidatus Blautia faecigallinarum</name>
    <dbReference type="NCBI Taxonomy" id="2838488"/>
    <lineage>
        <taxon>Bacteria</taxon>
        <taxon>Bacillati</taxon>
        <taxon>Bacillota</taxon>
        <taxon>Clostridia</taxon>
        <taxon>Lachnospirales</taxon>
        <taxon>Lachnospiraceae</taxon>
        <taxon>Blautia</taxon>
    </lineage>
</organism>
<dbReference type="Pfam" id="PF13377">
    <property type="entry name" value="Peripla_BP_3"/>
    <property type="match status" value="1"/>
</dbReference>
<dbReference type="CDD" id="cd01392">
    <property type="entry name" value="HTH_LacI"/>
    <property type="match status" value="1"/>
</dbReference>
<gene>
    <name evidence="6" type="ORF">IAA21_00860</name>
</gene>
<keyword evidence="1" id="KW-0678">Repressor</keyword>
<protein>
    <submittedName>
        <fullName evidence="6">LacI family DNA-binding transcriptional regulator</fullName>
    </submittedName>
</protein>
<evidence type="ECO:0000256" key="3">
    <source>
        <dbReference type="ARBA" id="ARBA00023125"/>
    </source>
</evidence>
<dbReference type="Gene3D" id="3.40.50.2300">
    <property type="match status" value="2"/>
</dbReference>
<dbReference type="PANTHER" id="PTHR30146:SF148">
    <property type="entry name" value="HTH-TYPE TRANSCRIPTIONAL REPRESSOR PURR-RELATED"/>
    <property type="match status" value="1"/>
</dbReference>